<feature type="transmembrane region" description="Helical" evidence="5">
    <location>
        <begin position="196"/>
        <end position="216"/>
    </location>
</feature>
<keyword evidence="5" id="KW-0949">S-adenosyl-L-methionine</keyword>
<dbReference type="STRING" id="1160509.A0A3N4IIQ0"/>
<keyword evidence="3 5" id="KW-1133">Transmembrane helix</keyword>
<dbReference type="Proteomes" id="UP000275078">
    <property type="component" value="Unassembled WGS sequence"/>
</dbReference>
<evidence type="ECO:0000256" key="3">
    <source>
        <dbReference type="ARBA" id="ARBA00022989"/>
    </source>
</evidence>
<comment type="catalytic activity">
    <reaction evidence="5">
        <text>[protein]-C-terminal S-[(2E,6E)-farnesyl]-L-cysteine + S-adenosyl-L-methionine = [protein]-C-terminal S-[(2E,6E)-farnesyl]-L-cysteine methyl ester + S-adenosyl-L-homocysteine</text>
        <dbReference type="Rhea" id="RHEA:21672"/>
        <dbReference type="Rhea" id="RHEA-COMP:12125"/>
        <dbReference type="Rhea" id="RHEA-COMP:12126"/>
        <dbReference type="ChEBI" id="CHEBI:57856"/>
        <dbReference type="ChEBI" id="CHEBI:59789"/>
        <dbReference type="ChEBI" id="CHEBI:90510"/>
        <dbReference type="ChEBI" id="CHEBI:90511"/>
        <dbReference type="EC" id="2.1.1.100"/>
    </reaction>
</comment>
<dbReference type="Gene3D" id="1.20.120.1630">
    <property type="match status" value="1"/>
</dbReference>
<dbReference type="EC" id="2.1.1.100" evidence="5"/>
<comment type="similarity">
    <text evidence="5">Belongs to the class VI-like SAM-binding methyltransferase superfamily. Isoprenylcysteine carboxyl methyltransferase family.</text>
</comment>
<dbReference type="InterPro" id="IPR007269">
    <property type="entry name" value="ICMT_MeTrfase"/>
</dbReference>
<comment type="caution">
    <text evidence="5">Lacks conserved residue(s) required for the propagation of feature annotation.</text>
</comment>
<dbReference type="GO" id="GO:0005789">
    <property type="term" value="C:endoplasmic reticulum membrane"/>
    <property type="evidence" value="ECO:0007669"/>
    <property type="project" value="UniProtKB-SubCell"/>
</dbReference>
<evidence type="ECO:0000256" key="5">
    <source>
        <dbReference type="RuleBase" id="RU362022"/>
    </source>
</evidence>
<proteinExistence type="inferred from homology"/>
<evidence type="ECO:0000256" key="4">
    <source>
        <dbReference type="ARBA" id="ARBA00023136"/>
    </source>
</evidence>
<keyword evidence="5" id="KW-0489">Methyltransferase</keyword>
<comment type="subcellular location">
    <subcellularLocation>
        <location evidence="5">Endoplasmic reticulum membrane</location>
        <topology evidence="5">Multi-pass membrane protein</topology>
    </subcellularLocation>
    <subcellularLocation>
        <location evidence="1">Membrane</location>
        <topology evidence="1">Multi-pass membrane protein</topology>
    </subcellularLocation>
</comment>
<feature type="transmembrane region" description="Helical" evidence="5">
    <location>
        <begin position="157"/>
        <end position="180"/>
    </location>
</feature>
<feature type="transmembrane region" description="Helical" evidence="5">
    <location>
        <begin position="26"/>
        <end position="44"/>
    </location>
</feature>
<keyword evidence="7" id="KW-1185">Reference proteome</keyword>
<keyword evidence="5" id="KW-0808">Transferase</keyword>
<dbReference type="AlphaFoldDB" id="A0A3N4IIQ0"/>
<protein>
    <recommendedName>
        <fullName evidence="5">Protein-S-isoprenylcysteine O-methyltransferase</fullName>
        <ecNumber evidence="5">2.1.1.100</ecNumber>
    </recommendedName>
</protein>
<evidence type="ECO:0000256" key="1">
    <source>
        <dbReference type="ARBA" id="ARBA00004141"/>
    </source>
</evidence>
<dbReference type="EMBL" id="ML119651">
    <property type="protein sequence ID" value="RPA86015.1"/>
    <property type="molecule type" value="Genomic_DNA"/>
</dbReference>
<keyword evidence="5" id="KW-0256">Endoplasmic reticulum</keyword>
<evidence type="ECO:0000256" key="2">
    <source>
        <dbReference type="ARBA" id="ARBA00022692"/>
    </source>
</evidence>
<gene>
    <name evidence="6" type="ORF">BJ508DRAFT_411611</name>
</gene>
<evidence type="ECO:0000313" key="7">
    <source>
        <dbReference type="Proteomes" id="UP000275078"/>
    </source>
</evidence>
<organism evidence="6 7">
    <name type="scientific">Ascobolus immersus RN42</name>
    <dbReference type="NCBI Taxonomy" id="1160509"/>
    <lineage>
        <taxon>Eukaryota</taxon>
        <taxon>Fungi</taxon>
        <taxon>Dikarya</taxon>
        <taxon>Ascomycota</taxon>
        <taxon>Pezizomycotina</taxon>
        <taxon>Pezizomycetes</taxon>
        <taxon>Pezizales</taxon>
        <taxon>Ascobolaceae</taxon>
        <taxon>Ascobolus</taxon>
    </lineage>
</organism>
<dbReference type="Pfam" id="PF04140">
    <property type="entry name" value="ICMT"/>
    <property type="match status" value="1"/>
</dbReference>
<reference evidence="6 7" key="1">
    <citation type="journal article" date="2018" name="Nat. Ecol. Evol.">
        <title>Pezizomycetes genomes reveal the molecular basis of ectomycorrhizal truffle lifestyle.</title>
        <authorList>
            <person name="Murat C."/>
            <person name="Payen T."/>
            <person name="Noel B."/>
            <person name="Kuo A."/>
            <person name="Morin E."/>
            <person name="Chen J."/>
            <person name="Kohler A."/>
            <person name="Krizsan K."/>
            <person name="Balestrini R."/>
            <person name="Da Silva C."/>
            <person name="Montanini B."/>
            <person name="Hainaut M."/>
            <person name="Levati E."/>
            <person name="Barry K.W."/>
            <person name="Belfiori B."/>
            <person name="Cichocki N."/>
            <person name="Clum A."/>
            <person name="Dockter R.B."/>
            <person name="Fauchery L."/>
            <person name="Guy J."/>
            <person name="Iotti M."/>
            <person name="Le Tacon F."/>
            <person name="Lindquist E.A."/>
            <person name="Lipzen A."/>
            <person name="Malagnac F."/>
            <person name="Mello A."/>
            <person name="Molinier V."/>
            <person name="Miyauchi S."/>
            <person name="Poulain J."/>
            <person name="Riccioni C."/>
            <person name="Rubini A."/>
            <person name="Sitrit Y."/>
            <person name="Splivallo R."/>
            <person name="Traeger S."/>
            <person name="Wang M."/>
            <person name="Zifcakova L."/>
            <person name="Wipf D."/>
            <person name="Zambonelli A."/>
            <person name="Paolocci F."/>
            <person name="Nowrousian M."/>
            <person name="Ottonello S."/>
            <person name="Baldrian P."/>
            <person name="Spatafora J.W."/>
            <person name="Henrissat B."/>
            <person name="Nagy L.G."/>
            <person name="Aury J.M."/>
            <person name="Wincker P."/>
            <person name="Grigoriev I.V."/>
            <person name="Bonfante P."/>
            <person name="Martin F.M."/>
        </authorList>
    </citation>
    <scope>NUCLEOTIDE SEQUENCE [LARGE SCALE GENOMIC DNA]</scope>
    <source>
        <strain evidence="6 7">RN42</strain>
    </source>
</reference>
<name>A0A3N4IIQ0_ASCIM</name>
<dbReference type="GO" id="GO:0004671">
    <property type="term" value="F:protein C-terminal S-isoprenylcysteine carboxyl O-methyltransferase activity"/>
    <property type="evidence" value="ECO:0007669"/>
    <property type="project" value="UniProtKB-EC"/>
</dbReference>
<keyword evidence="4 5" id="KW-0472">Membrane</keyword>
<keyword evidence="2 5" id="KW-0812">Transmembrane</keyword>
<sequence length="249" mass="28772">MADIKLHGFLPAEALPLTLFTNLETISYPHLLASLLFLAITYTWRLSWHDKQLPNQAEPMKLLWFAPIPFMKNQDTIWGLSYAYLYFIRALYPSSMAEQCPNTSSDLAIGFTRFWALLGIMLACNLARVHCINLLGPRFSLKLSSPPKLETSSIYAYLRHPSYTFINTALVTTNLFYVLYPPSGGVLSCWLGEERLYWFTLVTSVAKVAFVGTFMSGRIPAEEKMMEETFGQEWREWKKRTWRVIPFVW</sequence>
<evidence type="ECO:0000313" key="6">
    <source>
        <dbReference type="EMBL" id="RPA86015.1"/>
    </source>
</evidence>
<dbReference type="GO" id="GO:0032259">
    <property type="term" value="P:methylation"/>
    <property type="evidence" value="ECO:0007669"/>
    <property type="project" value="UniProtKB-KW"/>
</dbReference>
<dbReference type="OrthoDB" id="422086at2759"/>
<accession>A0A3N4IIQ0</accession>